<comment type="cofactor">
    <cofactor evidence="1 8">
        <name>heme</name>
        <dbReference type="ChEBI" id="CHEBI:30413"/>
    </cofactor>
</comment>
<dbReference type="PRINTS" id="PR00385">
    <property type="entry name" value="P450"/>
</dbReference>
<dbReference type="CDD" id="cd11045">
    <property type="entry name" value="CYP136-like"/>
    <property type="match status" value="1"/>
</dbReference>
<dbReference type="InterPro" id="IPR017972">
    <property type="entry name" value="Cyt_P450_CS"/>
</dbReference>
<proteinExistence type="inferred from homology"/>
<evidence type="ECO:0000256" key="5">
    <source>
        <dbReference type="ARBA" id="ARBA00023002"/>
    </source>
</evidence>
<dbReference type="InterPro" id="IPR002403">
    <property type="entry name" value="Cyt_P450_E_grp-IV"/>
</dbReference>
<keyword evidence="12" id="KW-1185">Reference proteome</keyword>
<comment type="similarity">
    <text evidence="2 9">Belongs to the cytochrome P450 family.</text>
</comment>
<evidence type="ECO:0000256" key="3">
    <source>
        <dbReference type="ARBA" id="ARBA00022617"/>
    </source>
</evidence>
<dbReference type="SUPFAM" id="SSF48264">
    <property type="entry name" value="Cytochrome P450"/>
    <property type="match status" value="1"/>
</dbReference>
<keyword evidence="3 8" id="KW-0349">Heme</keyword>
<dbReference type="PANTHER" id="PTHR24286:SF24">
    <property type="entry name" value="LANOSTEROL 14-ALPHA DEMETHYLASE"/>
    <property type="match status" value="1"/>
</dbReference>
<reference evidence="11 12" key="1">
    <citation type="submission" date="2019-07" db="EMBL/GenBank/DDBJ databases">
        <title>R&amp;d 2014.</title>
        <authorList>
            <person name="Klenk H.-P."/>
        </authorList>
    </citation>
    <scope>NUCLEOTIDE SEQUENCE [LARGE SCALE GENOMIC DNA]</scope>
    <source>
        <strain evidence="11 12">DSM 43194</strain>
    </source>
</reference>
<evidence type="ECO:0000313" key="11">
    <source>
        <dbReference type="EMBL" id="TWH20432.1"/>
    </source>
</evidence>
<accession>A0A660CAD1</accession>
<feature type="binding site" description="axial binding residue" evidence="8">
    <location>
        <position position="434"/>
    </location>
    <ligand>
        <name>heme</name>
        <dbReference type="ChEBI" id="CHEBI:30413"/>
    </ligand>
    <ligandPart>
        <name>Fe</name>
        <dbReference type="ChEBI" id="CHEBI:18248"/>
    </ligandPart>
</feature>
<organism evidence="11 12">
    <name type="scientific">Prauserella rugosa</name>
    <dbReference type="NCBI Taxonomy" id="43354"/>
    <lineage>
        <taxon>Bacteria</taxon>
        <taxon>Bacillati</taxon>
        <taxon>Actinomycetota</taxon>
        <taxon>Actinomycetes</taxon>
        <taxon>Pseudonocardiales</taxon>
        <taxon>Pseudonocardiaceae</taxon>
        <taxon>Prauserella</taxon>
    </lineage>
</organism>
<dbReference type="Pfam" id="PF00067">
    <property type="entry name" value="p450"/>
    <property type="match status" value="1"/>
</dbReference>
<dbReference type="GO" id="GO:0016125">
    <property type="term" value="P:sterol metabolic process"/>
    <property type="evidence" value="ECO:0007669"/>
    <property type="project" value="TreeGrafter"/>
</dbReference>
<sequence>MASLLERTQRAARERLSSVLAVPAPRAVDDALLRSTHLARPGTLAQPPADSGLKPVPGDHGPPLIGHTLSYIRFGNEFLRDRYERFGPVSWMGSVAADVVTVGGPDATQQVLVNRDKAFSQEGWTQMIDDFFHRGLMLLDFDEHRMHRRIMQEAFTRDRLTGYVADMGPSIRRNLPDFGSDRAVRIYWPIKQLTLDVATQVFMGGRGGDENLDEINRAFVAAVRAATSIVRYPLPGTRFRAGIQGRKTLEEYFRRHLPAARESEGTDLFAGLCQAATGDGEQFSDDDVVNHMIFLMMAAHDTSTITTSAAAYYLGKHPEWQERARRESLALGDDVPDIHALEGLTSLDLVIKEALRLVAPVPTLMRMTVKPTEIAGHHIPADTAVVAAPGVNHFVPEIWTEPDRFDPERFAESRREDAAHRFAWIPFGGGVHKCIGMHFGTLEVKAILHEMLRAYSWTVPEGYRARWDNTSLPVPADGLPMRLRRR</sequence>
<gene>
    <name evidence="11" type="ORF">JD82_02278</name>
</gene>
<dbReference type="PROSITE" id="PS00086">
    <property type="entry name" value="CYTOCHROME_P450"/>
    <property type="match status" value="1"/>
</dbReference>
<protein>
    <submittedName>
        <fullName evidence="11">Cytochrome P450</fullName>
    </submittedName>
</protein>
<dbReference type="GO" id="GO:0005506">
    <property type="term" value="F:iron ion binding"/>
    <property type="evidence" value="ECO:0007669"/>
    <property type="project" value="InterPro"/>
</dbReference>
<dbReference type="RefSeq" id="WP_030533046.1">
    <property type="nucleotide sequence ID" value="NZ_JOIJ01000011.1"/>
</dbReference>
<keyword evidence="5 9" id="KW-0560">Oxidoreductase</keyword>
<evidence type="ECO:0000313" key="12">
    <source>
        <dbReference type="Proteomes" id="UP000317303"/>
    </source>
</evidence>
<evidence type="ECO:0000256" key="1">
    <source>
        <dbReference type="ARBA" id="ARBA00001971"/>
    </source>
</evidence>
<evidence type="ECO:0000256" key="7">
    <source>
        <dbReference type="ARBA" id="ARBA00023033"/>
    </source>
</evidence>
<keyword evidence="6 8" id="KW-0408">Iron</keyword>
<comment type="caution">
    <text evidence="11">The sequence shown here is derived from an EMBL/GenBank/DDBJ whole genome shotgun (WGS) entry which is preliminary data.</text>
</comment>
<dbReference type="AlphaFoldDB" id="A0A660CAD1"/>
<dbReference type="OrthoDB" id="5290182at2"/>
<dbReference type="InterPro" id="IPR001128">
    <property type="entry name" value="Cyt_P450"/>
</dbReference>
<dbReference type="EMBL" id="VLJV01000001">
    <property type="protein sequence ID" value="TWH20432.1"/>
    <property type="molecule type" value="Genomic_DNA"/>
</dbReference>
<dbReference type="PANTHER" id="PTHR24286">
    <property type="entry name" value="CYTOCHROME P450 26"/>
    <property type="match status" value="1"/>
</dbReference>
<name>A0A660CAD1_9PSEU</name>
<evidence type="ECO:0000256" key="8">
    <source>
        <dbReference type="PIRSR" id="PIRSR602403-1"/>
    </source>
</evidence>
<dbReference type="GO" id="GO:0020037">
    <property type="term" value="F:heme binding"/>
    <property type="evidence" value="ECO:0007669"/>
    <property type="project" value="InterPro"/>
</dbReference>
<feature type="region of interest" description="Disordered" evidence="10">
    <location>
        <begin position="39"/>
        <end position="60"/>
    </location>
</feature>
<evidence type="ECO:0000256" key="10">
    <source>
        <dbReference type="SAM" id="MobiDB-lite"/>
    </source>
</evidence>
<dbReference type="PRINTS" id="PR00465">
    <property type="entry name" value="EP450IV"/>
</dbReference>
<keyword evidence="4 8" id="KW-0479">Metal-binding</keyword>
<dbReference type="Gene3D" id="1.10.630.10">
    <property type="entry name" value="Cytochrome P450"/>
    <property type="match status" value="1"/>
</dbReference>
<evidence type="ECO:0000256" key="9">
    <source>
        <dbReference type="RuleBase" id="RU000461"/>
    </source>
</evidence>
<dbReference type="GO" id="GO:0004497">
    <property type="term" value="F:monooxygenase activity"/>
    <property type="evidence" value="ECO:0007669"/>
    <property type="project" value="UniProtKB-KW"/>
</dbReference>
<dbReference type="Proteomes" id="UP000317303">
    <property type="component" value="Unassembled WGS sequence"/>
</dbReference>
<evidence type="ECO:0000256" key="4">
    <source>
        <dbReference type="ARBA" id="ARBA00022723"/>
    </source>
</evidence>
<evidence type="ECO:0000256" key="2">
    <source>
        <dbReference type="ARBA" id="ARBA00010617"/>
    </source>
</evidence>
<dbReference type="InterPro" id="IPR036396">
    <property type="entry name" value="Cyt_P450_sf"/>
</dbReference>
<dbReference type="GO" id="GO:0016705">
    <property type="term" value="F:oxidoreductase activity, acting on paired donors, with incorporation or reduction of molecular oxygen"/>
    <property type="evidence" value="ECO:0007669"/>
    <property type="project" value="InterPro"/>
</dbReference>
<keyword evidence="7 9" id="KW-0503">Monooxygenase</keyword>
<evidence type="ECO:0000256" key="6">
    <source>
        <dbReference type="ARBA" id="ARBA00023004"/>
    </source>
</evidence>